<dbReference type="EMBL" id="ML119675">
    <property type="protein sequence ID" value="RPA81936.1"/>
    <property type="molecule type" value="Genomic_DNA"/>
</dbReference>
<keyword evidence="1" id="KW-1133">Transmembrane helix</keyword>
<dbReference type="AlphaFoldDB" id="A0A3N4I8Z7"/>
<dbReference type="OrthoDB" id="5411041at2759"/>
<keyword evidence="1" id="KW-0812">Transmembrane</keyword>
<accession>A0A3N4I8Z7</accession>
<dbReference type="Proteomes" id="UP000275078">
    <property type="component" value="Unassembled WGS sequence"/>
</dbReference>
<feature type="transmembrane region" description="Helical" evidence="1">
    <location>
        <begin position="31"/>
        <end position="48"/>
    </location>
</feature>
<protein>
    <submittedName>
        <fullName evidence="2">Uncharacterized protein</fullName>
    </submittedName>
</protein>
<gene>
    <name evidence="2" type="ORF">BJ508DRAFT_414421</name>
</gene>
<evidence type="ECO:0000256" key="1">
    <source>
        <dbReference type="SAM" id="Phobius"/>
    </source>
</evidence>
<evidence type="ECO:0000313" key="2">
    <source>
        <dbReference type="EMBL" id="RPA81936.1"/>
    </source>
</evidence>
<sequence>MAVQTTPPAEVQTPDAATAASLDRYTNMRRNLAYGLLVACPLIAMLPPRRMNLQTAGLAGLWALGAREVAVGDSLAEKRKTIVFGGTEEEEDEILKNSGRGVGDEVKSTVWGVWNQEKK</sequence>
<name>A0A3N4I8Z7_ASCIM</name>
<reference evidence="2 3" key="1">
    <citation type="journal article" date="2018" name="Nat. Ecol. Evol.">
        <title>Pezizomycetes genomes reveal the molecular basis of ectomycorrhizal truffle lifestyle.</title>
        <authorList>
            <person name="Murat C."/>
            <person name="Payen T."/>
            <person name="Noel B."/>
            <person name="Kuo A."/>
            <person name="Morin E."/>
            <person name="Chen J."/>
            <person name="Kohler A."/>
            <person name="Krizsan K."/>
            <person name="Balestrini R."/>
            <person name="Da Silva C."/>
            <person name="Montanini B."/>
            <person name="Hainaut M."/>
            <person name="Levati E."/>
            <person name="Barry K.W."/>
            <person name="Belfiori B."/>
            <person name="Cichocki N."/>
            <person name="Clum A."/>
            <person name="Dockter R.B."/>
            <person name="Fauchery L."/>
            <person name="Guy J."/>
            <person name="Iotti M."/>
            <person name="Le Tacon F."/>
            <person name="Lindquist E.A."/>
            <person name="Lipzen A."/>
            <person name="Malagnac F."/>
            <person name="Mello A."/>
            <person name="Molinier V."/>
            <person name="Miyauchi S."/>
            <person name="Poulain J."/>
            <person name="Riccioni C."/>
            <person name="Rubini A."/>
            <person name="Sitrit Y."/>
            <person name="Splivallo R."/>
            <person name="Traeger S."/>
            <person name="Wang M."/>
            <person name="Zifcakova L."/>
            <person name="Wipf D."/>
            <person name="Zambonelli A."/>
            <person name="Paolocci F."/>
            <person name="Nowrousian M."/>
            <person name="Ottonello S."/>
            <person name="Baldrian P."/>
            <person name="Spatafora J.W."/>
            <person name="Henrissat B."/>
            <person name="Nagy L.G."/>
            <person name="Aury J.M."/>
            <person name="Wincker P."/>
            <person name="Grigoriev I.V."/>
            <person name="Bonfante P."/>
            <person name="Martin F.M."/>
        </authorList>
    </citation>
    <scope>NUCLEOTIDE SEQUENCE [LARGE SCALE GENOMIC DNA]</scope>
    <source>
        <strain evidence="2 3">RN42</strain>
    </source>
</reference>
<keyword evidence="3" id="KW-1185">Reference proteome</keyword>
<organism evidence="2 3">
    <name type="scientific">Ascobolus immersus RN42</name>
    <dbReference type="NCBI Taxonomy" id="1160509"/>
    <lineage>
        <taxon>Eukaryota</taxon>
        <taxon>Fungi</taxon>
        <taxon>Dikarya</taxon>
        <taxon>Ascomycota</taxon>
        <taxon>Pezizomycotina</taxon>
        <taxon>Pezizomycetes</taxon>
        <taxon>Pezizales</taxon>
        <taxon>Ascobolaceae</taxon>
        <taxon>Ascobolus</taxon>
    </lineage>
</organism>
<proteinExistence type="predicted"/>
<evidence type="ECO:0000313" key="3">
    <source>
        <dbReference type="Proteomes" id="UP000275078"/>
    </source>
</evidence>
<keyword evidence="1" id="KW-0472">Membrane</keyword>